<proteinExistence type="predicted"/>
<dbReference type="RefSeq" id="XP_021769230.1">
    <property type="nucleotide sequence ID" value="XM_021913538.1"/>
</dbReference>
<evidence type="ECO:0000313" key="3">
    <source>
        <dbReference type="EnsemblPlants" id="AUR62041912-RA:cds"/>
    </source>
</evidence>
<dbReference type="SMR" id="A0A803N808"/>
<evidence type="ECO:0000256" key="2">
    <source>
        <dbReference type="SAM" id="MobiDB-lite"/>
    </source>
</evidence>
<dbReference type="EnsemblPlants" id="AUR62041912-RA">
    <property type="protein sequence ID" value="AUR62041912-RA:cds"/>
    <property type="gene ID" value="AUR62041912"/>
</dbReference>
<dbReference type="OMA" id="DILSHKC"/>
<name>A0A803N808_CHEQI</name>
<evidence type="ECO:0000313" key="4">
    <source>
        <dbReference type="Proteomes" id="UP000596660"/>
    </source>
</evidence>
<feature type="region of interest" description="Disordered" evidence="2">
    <location>
        <begin position="415"/>
        <end position="438"/>
    </location>
</feature>
<feature type="region of interest" description="Disordered" evidence="2">
    <location>
        <begin position="476"/>
        <end position="538"/>
    </location>
</feature>
<dbReference type="GeneID" id="110733474"/>
<feature type="compositionally biased region" description="Polar residues" evidence="2">
    <location>
        <begin position="505"/>
        <end position="527"/>
    </location>
</feature>
<reference evidence="3" key="1">
    <citation type="journal article" date="2017" name="Nature">
        <title>The genome of Chenopodium quinoa.</title>
        <authorList>
            <person name="Jarvis D.E."/>
            <person name="Ho Y.S."/>
            <person name="Lightfoot D.J."/>
            <person name="Schmoeckel S.M."/>
            <person name="Li B."/>
            <person name="Borm T.J.A."/>
            <person name="Ohyanagi H."/>
            <person name="Mineta K."/>
            <person name="Michell C.T."/>
            <person name="Saber N."/>
            <person name="Kharbatia N.M."/>
            <person name="Rupper R.R."/>
            <person name="Sharp A.R."/>
            <person name="Dally N."/>
            <person name="Boughton B.A."/>
            <person name="Woo Y.H."/>
            <person name="Gao G."/>
            <person name="Schijlen E.G.W.M."/>
            <person name="Guo X."/>
            <person name="Momin A.A."/>
            <person name="Negrao S."/>
            <person name="Al-Babili S."/>
            <person name="Gehring C."/>
            <person name="Roessner U."/>
            <person name="Jung C."/>
            <person name="Murphy K."/>
            <person name="Arold S.T."/>
            <person name="Gojobori T."/>
            <person name="van der Linden C.G."/>
            <person name="van Loo E.N."/>
            <person name="Jellen E.N."/>
            <person name="Maughan P.J."/>
            <person name="Tester M."/>
        </authorList>
    </citation>
    <scope>NUCLEOTIDE SEQUENCE [LARGE SCALE GENOMIC DNA]</scope>
    <source>
        <strain evidence="3">cv. PI 614886</strain>
    </source>
</reference>
<feature type="compositionally biased region" description="Polar residues" evidence="2">
    <location>
        <begin position="190"/>
        <end position="199"/>
    </location>
</feature>
<evidence type="ECO:0000256" key="1">
    <source>
        <dbReference type="SAM" id="Coils"/>
    </source>
</evidence>
<protein>
    <submittedName>
        <fullName evidence="3">Uncharacterized protein</fullName>
    </submittedName>
</protein>
<dbReference type="AlphaFoldDB" id="A0A803N808"/>
<dbReference type="Gene3D" id="1.10.287.1490">
    <property type="match status" value="1"/>
</dbReference>
<gene>
    <name evidence="3" type="primary">LOC110733474</name>
</gene>
<keyword evidence="4" id="KW-1185">Reference proteome</keyword>
<dbReference type="Gramene" id="AUR62041912-RA">
    <property type="protein sequence ID" value="AUR62041912-RA:cds"/>
    <property type="gene ID" value="AUR62041912"/>
</dbReference>
<reference evidence="3" key="2">
    <citation type="submission" date="2021-03" db="UniProtKB">
        <authorList>
            <consortium name="EnsemblPlants"/>
        </authorList>
    </citation>
    <scope>IDENTIFICATION</scope>
</reference>
<sequence>MFPFIFLSLSLPFWVSLFIFKFSLLKINPKVILVLIMVSTRNQKKQSHPSSDHQKWEIIFNALQQMLRKQSSQIDVLLEQRQSLQERIQLQYQRWNSDVRFLEDIIAQKERQLSLSESEKRLEISKADFLLASKKREALVNNRKLENARSELDDFKAWFDILSHKCPDKEDITPNRIYESLKTNGGGQSGHISSNGASKHQSKLEKEVATLKQEYEKLSVKHMSETSALKDENKFVWNQYKTMEGKYSDQLKTKNDEVAQANEKITNLLNNMEQLQSANVEKDETVATLRAKVTKLEAEVNKKDGDISRLTKELELLTSKNTDGVPLLNQCSTEFSSSGLKVRRSSRQKEIADLNEEATAVQLRATISSLRAKLIELEAGGNPKSEENFKLSKESKLLSSKTPTKIPVLKRCMNELSSSRDRGMKGGTAAVEEESSSMQLEATIATLKDKISELEAQSNLKNEEISALSKELKLMKSKSAADTPPVLNQSRPSSSRPRGRENSKNCESASLKEQASSSQLVTKQSGSRSKRKRDIISIEETPKLFTSQFKIPKLRSQSPRGR</sequence>
<feature type="coiled-coil region" evidence="1">
    <location>
        <begin position="67"/>
        <end position="119"/>
    </location>
</feature>
<feature type="coiled-coil region" evidence="1">
    <location>
        <begin position="251"/>
        <end position="313"/>
    </location>
</feature>
<keyword evidence="1" id="KW-0175">Coiled coil</keyword>
<dbReference type="Proteomes" id="UP000596660">
    <property type="component" value="Unplaced"/>
</dbReference>
<feature type="region of interest" description="Disordered" evidence="2">
    <location>
        <begin position="180"/>
        <end position="204"/>
    </location>
</feature>
<organism evidence="3 4">
    <name type="scientific">Chenopodium quinoa</name>
    <name type="common">Quinoa</name>
    <dbReference type="NCBI Taxonomy" id="63459"/>
    <lineage>
        <taxon>Eukaryota</taxon>
        <taxon>Viridiplantae</taxon>
        <taxon>Streptophyta</taxon>
        <taxon>Embryophyta</taxon>
        <taxon>Tracheophyta</taxon>
        <taxon>Spermatophyta</taxon>
        <taxon>Magnoliopsida</taxon>
        <taxon>eudicotyledons</taxon>
        <taxon>Gunneridae</taxon>
        <taxon>Pentapetalae</taxon>
        <taxon>Caryophyllales</taxon>
        <taxon>Chenopodiaceae</taxon>
        <taxon>Chenopodioideae</taxon>
        <taxon>Atripliceae</taxon>
        <taxon>Chenopodium</taxon>
    </lineage>
</organism>
<dbReference type="PANTHER" id="PTHR35992">
    <property type="entry name" value="CYTOMATRIX PROTEIN-LIKE PROTEIN"/>
    <property type="match status" value="1"/>
</dbReference>
<accession>A0A803N808</accession>
<dbReference type="PANTHER" id="PTHR35992:SF1">
    <property type="entry name" value="CYTOMATRIX PROTEIN-LIKE PROTEIN"/>
    <property type="match status" value="1"/>
</dbReference>